<sequence length="588" mass="62073">MTAPTTADVTLEKTVVIEGFTHPVVRLAVRSTAEDALVTRLVDRLPADRPLAVTSSETGLVGGRLEATVALAPGGTAAFYYGLGGDADRDALDGDTLPAPEVAHVGAFAGTDLDPALRWRGPDDDWLALALVDPADADIVSDPSAIEGLVVDGFHAERDTTAAPALGVVATGDHADAVYRTILRAHAHGLDVYLTADDTDSETVRLAARLGAIVVAPPDPTDEIPEHARERALAAAARAAGHPGIIHQPPSCPRIDYARTLDAFAANGWEVRAVPEASARAAGGPDVLVAIPAYRAEATIGTVVREARRYADQVLVVVDGSGDDTAERAREAGAAVVEHARNRGYGGALKTIFREAARRGAVHTVTLDADGQHDPADVPSLVAAQRDGHADVVIGNRFMAGATTDMPFVRTIGLGMVNLLTNLSMGRFLPDDWVRDTQSGYRAYTVEAVRTLADARDIGDGMWASTDILYALDRERYTFAEVPTTIRYDLEGTSTEGALEHGLGLFRNLGGILEHTHPMVLVGLPGAMCVLLGSFLGALDVQRFITTGTVSIGLTVAVSAFTVFGVLLLFTAVLIHTINTHPSLRERE</sequence>
<feature type="transmembrane region" description="Helical" evidence="1">
    <location>
        <begin position="519"/>
        <end position="539"/>
    </location>
</feature>
<name>A0AAV3S9W7_9EURY</name>
<dbReference type="InterPro" id="IPR050256">
    <property type="entry name" value="Glycosyltransferase_2"/>
</dbReference>
<dbReference type="AlphaFoldDB" id="A0AAV3S9W7"/>
<evidence type="ECO:0000259" key="2">
    <source>
        <dbReference type="Pfam" id="PF00535"/>
    </source>
</evidence>
<protein>
    <recommendedName>
        <fullName evidence="2">Glycosyltransferase 2-like domain-containing protein</fullName>
    </recommendedName>
</protein>
<comment type="caution">
    <text evidence="3">The sequence shown here is derived from an EMBL/GenBank/DDBJ whole genome shotgun (WGS) entry which is preliminary data.</text>
</comment>
<gene>
    <name evidence="3" type="ORF">GCM10009066_21690</name>
</gene>
<evidence type="ECO:0000313" key="4">
    <source>
        <dbReference type="Proteomes" id="UP001500837"/>
    </source>
</evidence>
<keyword evidence="1" id="KW-0472">Membrane</keyword>
<proteinExistence type="predicted"/>
<dbReference type="Proteomes" id="UP001500837">
    <property type="component" value="Unassembled WGS sequence"/>
</dbReference>
<keyword evidence="4" id="KW-1185">Reference proteome</keyword>
<organism evidence="3 4">
    <name type="scientific">Halarchaeum salinum</name>
    <dbReference type="NCBI Taxonomy" id="489912"/>
    <lineage>
        <taxon>Archaea</taxon>
        <taxon>Methanobacteriati</taxon>
        <taxon>Methanobacteriota</taxon>
        <taxon>Stenosarchaea group</taxon>
        <taxon>Halobacteria</taxon>
        <taxon>Halobacteriales</taxon>
        <taxon>Halobacteriaceae</taxon>
    </lineage>
</organism>
<reference evidence="3 4" key="1">
    <citation type="journal article" date="2019" name="Int. J. Syst. Evol. Microbiol.">
        <title>The Global Catalogue of Microorganisms (GCM) 10K type strain sequencing project: providing services to taxonomists for standard genome sequencing and annotation.</title>
        <authorList>
            <consortium name="The Broad Institute Genomics Platform"/>
            <consortium name="The Broad Institute Genome Sequencing Center for Infectious Disease"/>
            <person name="Wu L."/>
            <person name="Ma J."/>
        </authorList>
    </citation>
    <scope>NUCLEOTIDE SEQUENCE [LARGE SCALE GENOMIC DNA]</scope>
    <source>
        <strain evidence="3 4">JCM 16330</strain>
    </source>
</reference>
<evidence type="ECO:0000256" key="1">
    <source>
        <dbReference type="SAM" id="Phobius"/>
    </source>
</evidence>
<dbReference type="PANTHER" id="PTHR48090:SF7">
    <property type="entry name" value="RFBJ PROTEIN"/>
    <property type="match status" value="1"/>
</dbReference>
<dbReference type="RefSeq" id="WP_211312045.1">
    <property type="nucleotide sequence ID" value="NZ_BAAABL010000067.1"/>
</dbReference>
<dbReference type="SUPFAM" id="SSF53448">
    <property type="entry name" value="Nucleotide-diphospho-sugar transferases"/>
    <property type="match status" value="1"/>
</dbReference>
<dbReference type="Gene3D" id="3.90.550.10">
    <property type="entry name" value="Spore Coat Polysaccharide Biosynthesis Protein SpsA, Chain A"/>
    <property type="match status" value="1"/>
</dbReference>
<keyword evidence="1" id="KW-1133">Transmembrane helix</keyword>
<dbReference type="Pfam" id="PF00535">
    <property type="entry name" value="Glycos_transf_2"/>
    <property type="match status" value="1"/>
</dbReference>
<dbReference type="EMBL" id="BAAABL010000067">
    <property type="protein sequence ID" value="GAA0307700.1"/>
    <property type="molecule type" value="Genomic_DNA"/>
</dbReference>
<dbReference type="PANTHER" id="PTHR48090">
    <property type="entry name" value="UNDECAPRENYL-PHOSPHATE 4-DEOXY-4-FORMAMIDO-L-ARABINOSE TRANSFERASE-RELATED"/>
    <property type="match status" value="1"/>
</dbReference>
<accession>A0AAV3S9W7</accession>
<feature type="transmembrane region" description="Helical" evidence="1">
    <location>
        <begin position="551"/>
        <end position="578"/>
    </location>
</feature>
<dbReference type="InterPro" id="IPR029044">
    <property type="entry name" value="Nucleotide-diphossugar_trans"/>
</dbReference>
<keyword evidence="1" id="KW-0812">Transmembrane</keyword>
<dbReference type="InterPro" id="IPR001173">
    <property type="entry name" value="Glyco_trans_2-like"/>
</dbReference>
<feature type="domain" description="Glycosyltransferase 2-like" evidence="2">
    <location>
        <begin position="289"/>
        <end position="445"/>
    </location>
</feature>
<evidence type="ECO:0000313" key="3">
    <source>
        <dbReference type="EMBL" id="GAA0307700.1"/>
    </source>
</evidence>
<dbReference type="CDD" id="cd04179">
    <property type="entry name" value="DPM_DPG-synthase_like"/>
    <property type="match status" value="1"/>
</dbReference>